<feature type="transmembrane region" description="Helical" evidence="1">
    <location>
        <begin position="161"/>
        <end position="179"/>
    </location>
</feature>
<sequence length="358" mass="40993">MLIKVADPAFQTILFSVIFLCLMLISFRRLRSNNFFSKEVTNQLKGLAIFAVVFSHISLFLFYEPKFLYPYNVLAGVGVNLFLFLSGFGLTVSYLKSPLSPVDFYKKRLSKLFIPLWIVITAVLLIDFLALGRTYPLSEIIHAFLGFYPRADVSINLDSPLWYFSLIFFYYLLFPLTFFKKIPLLSPFLVLCVTLLVLNLKLPVHPDVIKLYKLHTLAFPLGMLFGLTVQKINLKLNSALKLLALLMALFVFLYTALHSGVGEDPKIEQTISLITTLSLVVIFSLSKFDFKLLSLFGIYSYEIYLLHWPVLSRFNLFSGLPPFLVVTLNLGLIFLLGYGIQKVVTKLTTQFYRLRAHR</sequence>
<dbReference type="Proteomes" id="UP000176336">
    <property type="component" value="Unassembled WGS sequence"/>
</dbReference>
<reference evidence="3 4" key="1">
    <citation type="journal article" date="2016" name="Nat. Commun.">
        <title>Thousands of microbial genomes shed light on interconnected biogeochemical processes in an aquifer system.</title>
        <authorList>
            <person name="Anantharaman K."/>
            <person name="Brown C.T."/>
            <person name="Hug L.A."/>
            <person name="Sharon I."/>
            <person name="Castelle C.J."/>
            <person name="Probst A.J."/>
            <person name="Thomas B.C."/>
            <person name="Singh A."/>
            <person name="Wilkins M.J."/>
            <person name="Karaoz U."/>
            <person name="Brodie E.L."/>
            <person name="Williams K.H."/>
            <person name="Hubbard S.S."/>
            <person name="Banfield J.F."/>
        </authorList>
    </citation>
    <scope>NUCLEOTIDE SEQUENCE [LARGE SCALE GENOMIC DNA]</scope>
</reference>
<gene>
    <name evidence="3" type="ORF">A2871_04405</name>
</gene>
<feature type="transmembrane region" description="Helical" evidence="1">
    <location>
        <begin position="212"/>
        <end position="230"/>
    </location>
</feature>
<name>A0A1F5IQR4_9BACT</name>
<evidence type="ECO:0000259" key="2">
    <source>
        <dbReference type="Pfam" id="PF01757"/>
    </source>
</evidence>
<organism evidence="3 4">
    <name type="scientific">Candidatus Daviesbacteria bacterium RIFCSPHIGHO2_01_FULL_41_23</name>
    <dbReference type="NCBI Taxonomy" id="1797764"/>
    <lineage>
        <taxon>Bacteria</taxon>
        <taxon>Candidatus Daviesiibacteriota</taxon>
    </lineage>
</organism>
<proteinExistence type="predicted"/>
<evidence type="ECO:0000256" key="1">
    <source>
        <dbReference type="SAM" id="Phobius"/>
    </source>
</evidence>
<feature type="transmembrane region" description="Helical" evidence="1">
    <location>
        <begin position="112"/>
        <end position="131"/>
    </location>
</feature>
<feature type="transmembrane region" description="Helical" evidence="1">
    <location>
        <begin position="6"/>
        <end position="25"/>
    </location>
</feature>
<feature type="transmembrane region" description="Helical" evidence="1">
    <location>
        <begin position="323"/>
        <end position="340"/>
    </location>
</feature>
<dbReference type="Pfam" id="PF01757">
    <property type="entry name" value="Acyl_transf_3"/>
    <property type="match status" value="1"/>
</dbReference>
<feature type="transmembrane region" description="Helical" evidence="1">
    <location>
        <begin position="292"/>
        <end position="311"/>
    </location>
</feature>
<evidence type="ECO:0000313" key="4">
    <source>
        <dbReference type="Proteomes" id="UP000176336"/>
    </source>
</evidence>
<protein>
    <recommendedName>
        <fullName evidence="2">Acyltransferase 3 domain-containing protein</fullName>
    </recommendedName>
</protein>
<feature type="domain" description="Acyltransferase 3" evidence="2">
    <location>
        <begin position="43"/>
        <end position="337"/>
    </location>
</feature>
<feature type="transmembrane region" description="Helical" evidence="1">
    <location>
        <begin position="184"/>
        <end position="200"/>
    </location>
</feature>
<dbReference type="InterPro" id="IPR002656">
    <property type="entry name" value="Acyl_transf_3_dom"/>
</dbReference>
<feature type="transmembrane region" description="Helical" evidence="1">
    <location>
        <begin position="46"/>
        <end position="63"/>
    </location>
</feature>
<comment type="caution">
    <text evidence="3">The sequence shown here is derived from an EMBL/GenBank/DDBJ whole genome shotgun (WGS) entry which is preliminary data.</text>
</comment>
<dbReference type="EMBL" id="MFCR01000011">
    <property type="protein sequence ID" value="OGE18704.1"/>
    <property type="molecule type" value="Genomic_DNA"/>
</dbReference>
<evidence type="ECO:0000313" key="3">
    <source>
        <dbReference type="EMBL" id="OGE18704.1"/>
    </source>
</evidence>
<feature type="transmembrane region" description="Helical" evidence="1">
    <location>
        <begin position="267"/>
        <end position="285"/>
    </location>
</feature>
<dbReference type="GO" id="GO:0016747">
    <property type="term" value="F:acyltransferase activity, transferring groups other than amino-acyl groups"/>
    <property type="evidence" value="ECO:0007669"/>
    <property type="project" value="InterPro"/>
</dbReference>
<feature type="transmembrane region" description="Helical" evidence="1">
    <location>
        <begin position="242"/>
        <end position="261"/>
    </location>
</feature>
<dbReference type="AlphaFoldDB" id="A0A1F5IQR4"/>
<feature type="transmembrane region" description="Helical" evidence="1">
    <location>
        <begin position="69"/>
        <end position="92"/>
    </location>
</feature>
<keyword evidence="1" id="KW-0472">Membrane</keyword>
<accession>A0A1F5IQR4</accession>
<keyword evidence="1" id="KW-0812">Transmembrane</keyword>
<keyword evidence="1" id="KW-1133">Transmembrane helix</keyword>